<dbReference type="InterPro" id="IPR036188">
    <property type="entry name" value="FAD/NAD-bd_sf"/>
</dbReference>
<keyword evidence="4" id="KW-0560">Oxidoreductase</keyword>
<evidence type="ECO:0000313" key="5">
    <source>
        <dbReference type="Proteomes" id="UP000189818"/>
    </source>
</evidence>
<name>A0A1T5FAZ4_9SPHN</name>
<dbReference type="GO" id="GO:0016709">
    <property type="term" value="F:oxidoreductase activity, acting on paired donors, with incorporation or reduction of molecular oxygen, NAD(P)H as one donor, and incorporation of one atom of oxygen"/>
    <property type="evidence" value="ECO:0007669"/>
    <property type="project" value="UniProtKB-ARBA"/>
</dbReference>
<gene>
    <name evidence="4" type="ORF">SAMN06295920_1097</name>
</gene>
<keyword evidence="4" id="KW-0503">Monooxygenase</keyword>
<dbReference type="InterPro" id="IPR002938">
    <property type="entry name" value="FAD-bd"/>
</dbReference>
<dbReference type="Gene3D" id="3.30.9.10">
    <property type="entry name" value="D-Amino Acid Oxidase, subunit A, domain 2"/>
    <property type="match status" value="1"/>
</dbReference>
<dbReference type="EMBL" id="FUYM01000009">
    <property type="protein sequence ID" value="SKB93307.1"/>
    <property type="molecule type" value="Genomic_DNA"/>
</dbReference>
<dbReference type="Pfam" id="PF21274">
    <property type="entry name" value="Rng_hyd_C"/>
    <property type="match status" value="1"/>
</dbReference>
<evidence type="ECO:0000256" key="2">
    <source>
        <dbReference type="ARBA" id="ARBA00022827"/>
    </source>
</evidence>
<dbReference type="STRING" id="439228.SAMN06295920_1097"/>
<dbReference type="PANTHER" id="PTHR43004">
    <property type="entry name" value="TRK SYSTEM POTASSIUM UPTAKE PROTEIN"/>
    <property type="match status" value="1"/>
</dbReference>
<evidence type="ECO:0000313" key="4">
    <source>
        <dbReference type="EMBL" id="SKB93307.1"/>
    </source>
</evidence>
<dbReference type="PRINTS" id="PR00420">
    <property type="entry name" value="RNGMNOXGNASE"/>
</dbReference>
<dbReference type="AlphaFoldDB" id="A0A1T5FAZ4"/>
<dbReference type="RefSeq" id="WP_079649610.1">
    <property type="nucleotide sequence ID" value="NZ_FUYM01000009.1"/>
</dbReference>
<sequence length="580" mass="62072">METIRTGVLVVGAGPAGLAASLLLKRRGCDALTITRYGWTAHTPRAHHINPRAMELLRGLGLEEAVRRRAFPRDAVRNVVWCVSLAGREIGRLEHYHASGPGGYHDSSPCDPANIAQHNLEPILAGELLRRGGKLLFNMDCLAVEQDADGVRATVRNRTTGETVRIEADYLIGADGANSLVARDIGLELDGPAGWGAAINVWIRADLGRYVAHRPGALFWTNQPGSPFWIGSGVFVAVEPWDQWMVTFMYDPATGEPDLDHDVLVDRIRHIVGDPDIAIEILHAGTWLMNAQVARSYSRGRVFCIGDAVHRHSPANGLGANTSMLDAYNLAWKLDLVQRGVADPALLETYGVERQPIGAAVVARSMKSVGEFPAVAAALGYAPGQSVAEGQACLDLLAAPGEAGERMREQLAEALALQAYQFSAAGFELGYHYPEGAVVDCGVAYRPSADPDLIHRPQVCPGAVLPHARLVGRDGAERSTLDIVSDGGFHLLTGPGGEGWRDVSRAIADRFGLDIAVSLIGPGGGHEDSYQAWRSLREVGDSGAILVRPDTHVAWVAPAFSTEAAEELVRGVAVLLGRSS</sequence>
<proteinExistence type="predicted"/>
<dbReference type="Gene3D" id="3.40.30.120">
    <property type="match status" value="1"/>
</dbReference>
<dbReference type="Gene3D" id="3.50.50.60">
    <property type="entry name" value="FAD/NAD(P)-binding domain"/>
    <property type="match status" value="1"/>
</dbReference>
<dbReference type="InterPro" id="IPR050641">
    <property type="entry name" value="RIFMO-like"/>
</dbReference>
<evidence type="ECO:0000259" key="3">
    <source>
        <dbReference type="Pfam" id="PF01494"/>
    </source>
</evidence>
<dbReference type="Proteomes" id="UP000189818">
    <property type="component" value="Unassembled WGS sequence"/>
</dbReference>
<keyword evidence="2" id="KW-0274">FAD</keyword>
<evidence type="ECO:0000256" key="1">
    <source>
        <dbReference type="ARBA" id="ARBA00022630"/>
    </source>
</evidence>
<accession>A0A1T5FAZ4</accession>
<keyword evidence="1" id="KW-0285">Flavoprotein</keyword>
<dbReference type="SUPFAM" id="SSF51905">
    <property type="entry name" value="FAD/NAD(P)-binding domain"/>
    <property type="match status" value="1"/>
</dbReference>
<dbReference type="Pfam" id="PF01494">
    <property type="entry name" value="FAD_binding_3"/>
    <property type="match status" value="1"/>
</dbReference>
<dbReference type="PANTHER" id="PTHR43004:SF8">
    <property type="entry name" value="FAD-BINDING DOMAIN-CONTAINING PROTEIN-RELATED"/>
    <property type="match status" value="1"/>
</dbReference>
<keyword evidence="5" id="KW-1185">Reference proteome</keyword>
<protein>
    <submittedName>
        <fullName evidence="4">2,4-dichlorophenol 6-monooxygenase</fullName>
    </submittedName>
</protein>
<dbReference type="GO" id="GO:0071949">
    <property type="term" value="F:FAD binding"/>
    <property type="evidence" value="ECO:0007669"/>
    <property type="project" value="InterPro"/>
</dbReference>
<reference evidence="5" key="1">
    <citation type="submission" date="2017-02" db="EMBL/GenBank/DDBJ databases">
        <authorList>
            <person name="Varghese N."/>
            <person name="Submissions S."/>
        </authorList>
    </citation>
    <scope>NUCLEOTIDE SEQUENCE [LARGE SCALE GENOMIC DNA]</scope>
    <source>
        <strain evidence="5">UM2</strain>
    </source>
</reference>
<dbReference type="OrthoDB" id="9791689at2"/>
<feature type="domain" description="FAD-binding" evidence="3">
    <location>
        <begin position="6"/>
        <end position="365"/>
    </location>
</feature>
<organism evidence="4 5">
    <name type="scientific">Rhizorhabdus histidinilytica</name>
    <dbReference type="NCBI Taxonomy" id="439228"/>
    <lineage>
        <taxon>Bacteria</taxon>
        <taxon>Pseudomonadati</taxon>
        <taxon>Pseudomonadota</taxon>
        <taxon>Alphaproteobacteria</taxon>
        <taxon>Sphingomonadales</taxon>
        <taxon>Sphingomonadaceae</taxon>
        <taxon>Rhizorhabdus</taxon>
    </lineage>
</organism>